<organism evidence="3 4">
    <name type="scientific">Equus caballus</name>
    <name type="common">Horse</name>
    <dbReference type="NCBI Taxonomy" id="9796"/>
    <lineage>
        <taxon>Eukaryota</taxon>
        <taxon>Metazoa</taxon>
        <taxon>Chordata</taxon>
        <taxon>Craniata</taxon>
        <taxon>Vertebrata</taxon>
        <taxon>Euteleostomi</taxon>
        <taxon>Mammalia</taxon>
        <taxon>Eutheria</taxon>
        <taxon>Laurasiatheria</taxon>
        <taxon>Perissodactyla</taxon>
        <taxon>Equidae</taxon>
        <taxon>Equus</taxon>
    </lineage>
</organism>
<evidence type="ECO:0000256" key="1">
    <source>
        <dbReference type="ARBA" id="ARBA00008987"/>
    </source>
</evidence>
<name>A0A5F5PRE1_HORSE</name>
<dbReference type="PANTHER" id="PTHR43601:SF3">
    <property type="entry name" value="THIOREDOXIN, MITOCHONDRIAL"/>
    <property type="match status" value="1"/>
</dbReference>
<evidence type="ECO:0000259" key="2">
    <source>
        <dbReference type="Pfam" id="PF00085"/>
    </source>
</evidence>
<reference evidence="3" key="2">
    <citation type="submission" date="2025-08" db="UniProtKB">
        <authorList>
            <consortium name="Ensembl"/>
        </authorList>
    </citation>
    <scope>IDENTIFICATION</scope>
    <source>
        <strain evidence="3">Thoroughbred</strain>
    </source>
</reference>
<feature type="domain" description="Thioredoxin" evidence="2">
    <location>
        <begin position="4"/>
        <end position="58"/>
    </location>
</feature>
<dbReference type="PANTHER" id="PTHR43601">
    <property type="entry name" value="THIOREDOXIN, MITOCHONDRIAL"/>
    <property type="match status" value="1"/>
</dbReference>
<dbReference type="PaxDb" id="9796-ENSECAP00000050821"/>
<dbReference type="Pfam" id="PF00085">
    <property type="entry name" value="Thioredoxin"/>
    <property type="match status" value="1"/>
</dbReference>
<evidence type="ECO:0000313" key="4">
    <source>
        <dbReference type="Proteomes" id="UP000002281"/>
    </source>
</evidence>
<sequence>MVAKQHGKVVMAKVDTDGHTDFAMEYEVLALPTVPAIKNGDVVDKFVGFKDQLEASLKKPIG</sequence>
<dbReference type="Bgee" id="ENSECAG00000031248">
    <property type="expression patterns" value="Expressed in prefrontal cortex and 5 other cell types or tissues"/>
</dbReference>
<dbReference type="Ensembl" id="ENSECAT00000045041.3">
    <property type="protein sequence ID" value="ENSECAP00000050821.2"/>
    <property type="gene ID" value="ENSECAG00000031248.3"/>
</dbReference>
<dbReference type="AlphaFoldDB" id="A0A5F5PRE1"/>
<keyword evidence="4" id="KW-1185">Reference proteome</keyword>
<dbReference type="CDD" id="cd02947">
    <property type="entry name" value="TRX_family"/>
    <property type="match status" value="1"/>
</dbReference>
<dbReference type="STRING" id="9796.ENSECAP00000050821"/>
<dbReference type="SUPFAM" id="SSF52833">
    <property type="entry name" value="Thioredoxin-like"/>
    <property type="match status" value="1"/>
</dbReference>
<protein>
    <recommendedName>
        <fullName evidence="2">Thioredoxin domain-containing protein</fullName>
    </recommendedName>
</protein>
<evidence type="ECO:0000313" key="3">
    <source>
        <dbReference type="Ensembl" id="ENSECAP00000050821.2"/>
    </source>
</evidence>
<dbReference type="InterPro" id="IPR036249">
    <property type="entry name" value="Thioredoxin-like_sf"/>
</dbReference>
<comment type="similarity">
    <text evidence="1">Belongs to the thioredoxin family.</text>
</comment>
<dbReference type="Gene3D" id="3.40.30.10">
    <property type="entry name" value="Glutaredoxin"/>
    <property type="match status" value="1"/>
</dbReference>
<dbReference type="Proteomes" id="UP000002281">
    <property type="component" value="Chromosome 10"/>
</dbReference>
<proteinExistence type="inferred from homology"/>
<dbReference type="InterPro" id="IPR013766">
    <property type="entry name" value="Thioredoxin_domain"/>
</dbReference>
<reference evidence="3" key="3">
    <citation type="submission" date="2025-09" db="UniProtKB">
        <authorList>
            <consortium name="Ensembl"/>
        </authorList>
    </citation>
    <scope>IDENTIFICATION</scope>
    <source>
        <strain evidence="3">Thoroughbred</strain>
    </source>
</reference>
<reference evidence="3 4" key="1">
    <citation type="journal article" date="2009" name="Science">
        <title>Genome sequence, comparative analysis, and population genetics of the domestic horse.</title>
        <authorList>
            <consortium name="Broad Institute Genome Sequencing Platform"/>
            <consortium name="Broad Institute Whole Genome Assembly Team"/>
            <person name="Wade C.M."/>
            <person name="Giulotto E."/>
            <person name="Sigurdsson S."/>
            <person name="Zoli M."/>
            <person name="Gnerre S."/>
            <person name="Imsland F."/>
            <person name="Lear T.L."/>
            <person name="Adelson D.L."/>
            <person name="Bailey E."/>
            <person name="Bellone R.R."/>
            <person name="Bloecker H."/>
            <person name="Distl O."/>
            <person name="Edgar R.C."/>
            <person name="Garber M."/>
            <person name="Leeb T."/>
            <person name="Mauceli E."/>
            <person name="MacLeod J.N."/>
            <person name="Penedo M.C.T."/>
            <person name="Raison J.M."/>
            <person name="Sharpe T."/>
            <person name="Vogel J."/>
            <person name="Andersson L."/>
            <person name="Antczak D.F."/>
            <person name="Biagi T."/>
            <person name="Binns M.M."/>
            <person name="Chowdhary B.P."/>
            <person name="Coleman S.J."/>
            <person name="Della Valle G."/>
            <person name="Fryc S."/>
            <person name="Guerin G."/>
            <person name="Hasegawa T."/>
            <person name="Hill E.W."/>
            <person name="Jurka J."/>
            <person name="Kiialainen A."/>
            <person name="Lindgren G."/>
            <person name="Liu J."/>
            <person name="Magnani E."/>
            <person name="Mickelson J.R."/>
            <person name="Murray J."/>
            <person name="Nergadze S.G."/>
            <person name="Onofrio R."/>
            <person name="Pedroni S."/>
            <person name="Piras M.F."/>
            <person name="Raudsepp T."/>
            <person name="Rocchi M."/>
            <person name="Roeed K.H."/>
            <person name="Ryder O.A."/>
            <person name="Searle S."/>
            <person name="Skow L."/>
            <person name="Swinburne J.E."/>
            <person name="Syvaenen A.C."/>
            <person name="Tozaki T."/>
            <person name="Valberg S.J."/>
            <person name="Vaudin M."/>
            <person name="White J.R."/>
            <person name="Zody M.C."/>
            <person name="Lander E.S."/>
            <person name="Lindblad-Toh K."/>
        </authorList>
    </citation>
    <scope>NUCLEOTIDE SEQUENCE [LARGE SCALE GENOMIC DNA]</scope>
    <source>
        <strain evidence="3 4">Thoroughbred</strain>
    </source>
</reference>
<accession>A0A5F5PRE1</accession>
<dbReference type="InParanoid" id="A0A5F5PRE1"/>
<dbReference type="GeneTree" id="ENSGT00530000064086"/>